<sequence length="153" mass="17639">MKILESSVTGNIMGFCSILLGIISIILTIRTMKTATRIEREMKEAKITALDRNRFQKDKVEYLKTLQAKRKSVSETQVLSYQSCNNVLSIINDIKGYDSIITNADMDIIKQQWDKLRQISFLLQEKRKNETVQEFDVIVSTIINILSKGEYEL</sequence>
<evidence type="ECO:0000313" key="2">
    <source>
        <dbReference type="EMBL" id="MEQ2473615.1"/>
    </source>
</evidence>
<evidence type="ECO:0000313" key="3">
    <source>
        <dbReference type="Proteomes" id="UP001438008"/>
    </source>
</evidence>
<keyword evidence="1" id="KW-0472">Membrane</keyword>
<feature type="transmembrane region" description="Helical" evidence="1">
    <location>
        <begin position="12"/>
        <end position="32"/>
    </location>
</feature>
<keyword evidence="1" id="KW-0812">Transmembrane</keyword>
<accession>A0ABV1FKL2</accession>
<reference evidence="2 3" key="1">
    <citation type="submission" date="2024-03" db="EMBL/GenBank/DDBJ databases">
        <title>Human intestinal bacterial collection.</title>
        <authorList>
            <person name="Pauvert C."/>
            <person name="Hitch T.C.A."/>
            <person name="Clavel T."/>
        </authorList>
    </citation>
    <scope>NUCLEOTIDE SEQUENCE [LARGE SCALE GENOMIC DNA]</scope>
    <source>
        <strain evidence="2 3">CLA-AA-H132</strain>
    </source>
</reference>
<keyword evidence="3" id="KW-1185">Reference proteome</keyword>
<protein>
    <submittedName>
        <fullName evidence="2">Uncharacterized protein</fullName>
    </submittedName>
</protein>
<name>A0ABV1FKL2_9FIRM</name>
<gene>
    <name evidence="2" type="ORF">WMO29_14120</name>
</gene>
<dbReference type="EMBL" id="JBBMFE010000016">
    <property type="protein sequence ID" value="MEQ2473615.1"/>
    <property type="molecule type" value="Genomic_DNA"/>
</dbReference>
<dbReference type="Proteomes" id="UP001438008">
    <property type="component" value="Unassembled WGS sequence"/>
</dbReference>
<organism evidence="2 3">
    <name type="scientific">Laedolimicola intestinihominis</name>
    <dbReference type="NCBI Taxonomy" id="3133166"/>
    <lineage>
        <taxon>Bacteria</taxon>
        <taxon>Bacillati</taxon>
        <taxon>Bacillota</taxon>
        <taxon>Clostridia</taxon>
        <taxon>Lachnospirales</taxon>
        <taxon>Lachnospiraceae</taxon>
        <taxon>Laedolimicola</taxon>
    </lineage>
</organism>
<keyword evidence="1" id="KW-1133">Transmembrane helix</keyword>
<proteinExistence type="predicted"/>
<evidence type="ECO:0000256" key="1">
    <source>
        <dbReference type="SAM" id="Phobius"/>
    </source>
</evidence>
<comment type="caution">
    <text evidence="2">The sequence shown here is derived from an EMBL/GenBank/DDBJ whole genome shotgun (WGS) entry which is preliminary data.</text>
</comment>
<dbReference type="RefSeq" id="WP_349165214.1">
    <property type="nucleotide sequence ID" value="NZ_JBBMFE010000016.1"/>
</dbReference>